<dbReference type="AlphaFoldDB" id="A0AAD7EPK5"/>
<gene>
    <name evidence="4" type="ORF">DFH08DRAFT_811965</name>
</gene>
<dbReference type="Pfam" id="PF08593">
    <property type="entry name" value="Mug135_C"/>
    <property type="match status" value="1"/>
</dbReference>
<name>A0AAD7EPK5_9AGAR</name>
<organism evidence="4 5">
    <name type="scientific">Mycena albidolilacea</name>
    <dbReference type="NCBI Taxonomy" id="1033008"/>
    <lineage>
        <taxon>Eukaryota</taxon>
        <taxon>Fungi</taxon>
        <taxon>Dikarya</taxon>
        <taxon>Basidiomycota</taxon>
        <taxon>Agaricomycotina</taxon>
        <taxon>Agaricomycetes</taxon>
        <taxon>Agaricomycetidae</taxon>
        <taxon>Agaricales</taxon>
        <taxon>Marasmiineae</taxon>
        <taxon>Mycenaceae</taxon>
        <taxon>Mycena</taxon>
    </lineage>
</organism>
<proteinExistence type="inferred from homology"/>
<comment type="similarity">
    <text evidence="1">Belongs to the UPF0612 family.</text>
</comment>
<evidence type="ECO:0000313" key="4">
    <source>
        <dbReference type="EMBL" id="KAJ7340781.1"/>
    </source>
</evidence>
<comment type="caution">
    <text evidence="4">The sequence shown here is derived from an EMBL/GenBank/DDBJ whole genome shotgun (WGS) entry which is preliminary data.</text>
</comment>
<reference evidence="4" key="1">
    <citation type="submission" date="2023-03" db="EMBL/GenBank/DDBJ databases">
        <title>Massive genome expansion in bonnet fungi (Mycena s.s.) driven by repeated elements and novel gene families across ecological guilds.</title>
        <authorList>
            <consortium name="Lawrence Berkeley National Laboratory"/>
            <person name="Harder C.B."/>
            <person name="Miyauchi S."/>
            <person name="Viragh M."/>
            <person name="Kuo A."/>
            <person name="Thoen E."/>
            <person name="Andreopoulos B."/>
            <person name="Lu D."/>
            <person name="Skrede I."/>
            <person name="Drula E."/>
            <person name="Henrissat B."/>
            <person name="Morin E."/>
            <person name="Kohler A."/>
            <person name="Barry K."/>
            <person name="LaButti K."/>
            <person name="Morin E."/>
            <person name="Salamov A."/>
            <person name="Lipzen A."/>
            <person name="Mereny Z."/>
            <person name="Hegedus B."/>
            <person name="Baldrian P."/>
            <person name="Stursova M."/>
            <person name="Weitz H."/>
            <person name="Taylor A."/>
            <person name="Grigoriev I.V."/>
            <person name="Nagy L.G."/>
            <person name="Martin F."/>
            <person name="Kauserud H."/>
        </authorList>
    </citation>
    <scope>NUCLEOTIDE SEQUENCE</scope>
    <source>
        <strain evidence="4">CBHHK002</strain>
    </source>
</reference>
<protein>
    <recommendedName>
        <fullName evidence="3">Mug135-like C-terminal domain-containing protein</fullName>
    </recommendedName>
</protein>
<sequence>MSAALPLLLTKLEGKIDDWRRFERKNYNRALGDGDAVPFAPVPFPDSSLPDANPSTPTLLTSLAAIDALEIAELGEYCSRYYPARVYTVSGAGAGLGADGADERERGRAGSAVAGA</sequence>
<dbReference type="EMBL" id="JARIHO010000026">
    <property type="protein sequence ID" value="KAJ7340781.1"/>
    <property type="molecule type" value="Genomic_DNA"/>
</dbReference>
<feature type="domain" description="Mug135-like C-terminal" evidence="3">
    <location>
        <begin position="27"/>
        <end position="83"/>
    </location>
</feature>
<evidence type="ECO:0000256" key="2">
    <source>
        <dbReference type="SAM" id="MobiDB-lite"/>
    </source>
</evidence>
<evidence type="ECO:0000313" key="5">
    <source>
        <dbReference type="Proteomes" id="UP001218218"/>
    </source>
</evidence>
<evidence type="ECO:0000256" key="1">
    <source>
        <dbReference type="ARBA" id="ARBA00005788"/>
    </source>
</evidence>
<accession>A0AAD7EPK5</accession>
<dbReference type="Proteomes" id="UP001218218">
    <property type="component" value="Unassembled WGS sequence"/>
</dbReference>
<keyword evidence="5" id="KW-1185">Reference proteome</keyword>
<evidence type="ECO:0000259" key="3">
    <source>
        <dbReference type="Pfam" id="PF08593"/>
    </source>
</evidence>
<feature type="region of interest" description="Disordered" evidence="2">
    <location>
        <begin position="94"/>
        <end position="116"/>
    </location>
</feature>
<dbReference type="InterPro" id="IPR013902">
    <property type="entry name" value="Mug135-like_C"/>
</dbReference>